<evidence type="ECO:0000313" key="3">
    <source>
        <dbReference type="EMBL" id="GJN35270.1"/>
    </source>
</evidence>
<feature type="compositionally biased region" description="Basic and acidic residues" evidence="1">
    <location>
        <begin position="416"/>
        <end position="435"/>
    </location>
</feature>
<comment type="caution">
    <text evidence="3">The sequence shown here is derived from an EMBL/GenBank/DDBJ whole genome shotgun (WGS) entry which is preliminary data.</text>
</comment>
<feature type="compositionally biased region" description="Low complexity" evidence="1">
    <location>
        <begin position="527"/>
        <end position="537"/>
    </location>
</feature>
<evidence type="ECO:0000259" key="2">
    <source>
        <dbReference type="Pfam" id="PF20241"/>
    </source>
</evidence>
<dbReference type="InterPro" id="IPR046533">
    <property type="entry name" value="DUF6598"/>
</dbReference>
<gene>
    <name evidence="3" type="primary">gb24022</name>
    <name evidence="3" type="ORF">PR202_gb24022</name>
</gene>
<dbReference type="EMBL" id="BQKI01000088">
    <property type="protein sequence ID" value="GJN35270.1"/>
    <property type="molecule type" value="Genomic_DNA"/>
</dbReference>
<dbReference type="Proteomes" id="UP001054889">
    <property type="component" value="Unassembled WGS sequence"/>
</dbReference>
<keyword evidence="4" id="KW-1185">Reference proteome</keyword>
<feature type="region of interest" description="Disordered" evidence="1">
    <location>
        <begin position="355"/>
        <end position="384"/>
    </location>
</feature>
<evidence type="ECO:0000313" key="4">
    <source>
        <dbReference type="Proteomes" id="UP001054889"/>
    </source>
</evidence>
<proteinExistence type="predicted"/>
<reference evidence="3" key="2">
    <citation type="submission" date="2021-12" db="EMBL/GenBank/DDBJ databases">
        <title>Resequencing data analysis of finger millet.</title>
        <authorList>
            <person name="Hatakeyama M."/>
            <person name="Aluri S."/>
            <person name="Balachadran M.T."/>
            <person name="Sivarajan S.R."/>
            <person name="Poveda L."/>
            <person name="Shimizu-Inatsugi R."/>
            <person name="Schlapbach R."/>
            <person name="Sreeman S.M."/>
            <person name="Shimizu K.K."/>
        </authorList>
    </citation>
    <scope>NUCLEOTIDE SEQUENCE</scope>
</reference>
<feature type="compositionally biased region" description="Polar residues" evidence="1">
    <location>
        <begin position="355"/>
        <end position="366"/>
    </location>
</feature>
<protein>
    <recommendedName>
        <fullName evidence="2">DUF6598 domain-containing protein</fullName>
    </recommendedName>
</protein>
<feature type="region of interest" description="Disordered" evidence="1">
    <location>
        <begin position="511"/>
        <end position="561"/>
    </location>
</feature>
<dbReference type="PANTHER" id="PTHR33065:SF185">
    <property type="entry name" value="DUF6598 DOMAIN-CONTAINING PROTEIN"/>
    <property type="match status" value="1"/>
</dbReference>
<feature type="domain" description="DUF6598" evidence="2">
    <location>
        <begin position="88"/>
        <end position="333"/>
    </location>
</feature>
<dbReference type="AlphaFoldDB" id="A0AAV5FKB6"/>
<evidence type="ECO:0000256" key="1">
    <source>
        <dbReference type="SAM" id="MobiDB-lite"/>
    </source>
</evidence>
<name>A0AAV5FKB6_ELECO</name>
<dbReference type="PANTHER" id="PTHR33065">
    <property type="entry name" value="OS07G0486400 PROTEIN"/>
    <property type="match status" value="1"/>
</dbReference>
<reference evidence="3" key="1">
    <citation type="journal article" date="2018" name="DNA Res.">
        <title>Multiple hybrid de novo genome assembly of finger millet, an orphan allotetraploid crop.</title>
        <authorList>
            <person name="Hatakeyama M."/>
            <person name="Aluri S."/>
            <person name="Balachadran M.T."/>
            <person name="Sivarajan S.R."/>
            <person name="Patrignani A."/>
            <person name="Gruter S."/>
            <person name="Poveda L."/>
            <person name="Shimizu-Inatsugi R."/>
            <person name="Baeten J."/>
            <person name="Francoijs K.J."/>
            <person name="Nataraja K.N."/>
            <person name="Reddy Y.A.N."/>
            <person name="Phadnis S."/>
            <person name="Ravikumar R.L."/>
            <person name="Schlapbach R."/>
            <person name="Sreeman S.M."/>
            <person name="Shimizu K.K."/>
        </authorList>
    </citation>
    <scope>NUCLEOTIDE SEQUENCE</scope>
</reference>
<sequence length="586" mass="65230">MKPKGPHRPYTVDDIPRVTCDHEEQSEILYATPSAELRGPSPIRLFPAFKHEKHTFDPDYSLSNKSEIKVSSVGDCPDECHLCCAMNLLQFIDIQIAGYRHTCPGRAKIYGFIAARETSEPLRNYIYKHEIENSEAVYVKPKTGTGRLSLSSPARVISMTSRALIEFELHAQNEDEINRDDDLIIEGCTELDNLFISKSCIQHRRLYGERCALDIKYAVLINAMEARVDIEVLRVPTHGVDLKVYAKTSGFSDVIRLFRGTVSQVGLKKSFAVGVEMCNDLDLFIDGYLIGNSVLDQKLQRGSWWRCSFGSRYHGTVELVAELGDFAAVSVKVTWKTYEKRFEEQLRTVKGKETNTSILRQVSPASRNDVPARGSGRDRATATNDVLAQPWSRRVWTESETTDAVESYRVMSQPGRDSERDQADDSTERSGRRGEISAPARRGGGSRWALQLLRPPRHNYSSAKRTKEDRRDFCCTGSNLVVEVVGGCCSGPRVLQLLPPARRARRIVLSTKRMARGAPEPRPRQMEACSTPSSSSSGEDDRGGGVGGATPRSLSRASPCPFPTFSRLQSSEELQAGAAGLRACRC</sequence>
<organism evidence="3 4">
    <name type="scientific">Eleusine coracana subsp. coracana</name>
    <dbReference type="NCBI Taxonomy" id="191504"/>
    <lineage>
        <taxon>Eukaryota</taxon>
        <taxon>Viridiplantae</taxon>
        <taxon>Streptophyta</taxon>
        <taxon>Embryophyta</taxon>
        <taxon>Tracheophyta</taxon>
        <taxon>Spermatophyta</taxon>
        <taxon>Magnoliopsida</taxon>
        <taxon>Liliopsida</taxon>
        <taxon>Poales</taxon>
        <taxon>Poaceae</taxon>
        <taxon>PACMAD clade</taxon>
        <taxon>Chloridoideae</taxon>
        <taxon>Cynodonteae</taxon>
        <taxon>Eleusininae</taxon>
        <taxon>Eleusine</taxon>
    </lineage>
</organism>
<dbReference type="Pfam" id="PF20241">
    <property type="entry name" value="DUF6598"/>
    <property type="match status" value="1"/>
</dbReference>
<feature type="region of interest" description="Disordered" evidence="1">
    <location>
        <begin position="403"/>
        <end position="447"/>
    </location>
</feature>
<accession>A0AAV5FKB6</accession>